<reference evidence="2 3" key="1">
    <citation type="submission" date="2023-07" db="EMBL/GenBank/DDBJ databases">
        <title>Comparative genomics of wheat-associated soil bacteria to identify genetic determinants of phenazine resistance.</title>
        <authorList>
            <person name="Mouncey N."/>
        </authorList>
    </citation>
    <scope>NUCLEOTIDE SEQUENCE [LARGE SCALE GENOMIC DNA]</scope>
    <source>
        <strain evidence="2 3">W2I16</strain>
    </source>
</reference>
<evidence type="ECO:0000256" key="1">
    <source>
        <dbReference type="SAM" id="MobiDB-lite"/>
    </source>
</evidence>
<dbReference type="EMBL" id="JAUSZS010000004">
    <property type="protein sequence ID" value="MDQ0934010.1"/>
    <property type="molecule type" value="Genomic_DNA"/>
</dbReference>
<evidence type="ECO:0000313" key="2">
    <source>
        <dbReference type="EMBL" id="MDQ0934010.1"/>
    </source>
</evidence>
<feature type="region of interest" description="Disordered" evidence="1">
    <location>
        <begin position="92"/>
        <end position="112"/>
    </location>
</feature>
<dbReference type="Proteomes" id="UP001223072">
    <property type="component" value="Unassembled WGS sequence"/>
</dbReference>
<comment type="caution">
    <text evidence="2">The sequence shown here is derived from an EMBL/GenBank/DDBJ whole genome shotgun (WGS) entry which is preliminary data.</text>
</comment>
<keyword evidence="3" id="KW-1185">Reference proteome</keyword>
<accession>A0ABU0RPW0</accession>
<dbReference type="PROSITE" id="PS51257">
    <property type="entry name" value="PROKAR_LIPOPROTEIN"/>
    <property type="match status" value="1"/>
</dbReference>
<gene>
    <name evidence="2" type="ORF">QFZ49_003950</name>
</gene>
<name>A0ABU0RPW0_9ACTN</name>
<protein>
    <submittedName>
        <fullName evidence="2">Uncharacterized protein</fullName>
    </submittedName>
</protein>
<organism evidence="2 3">
    <name type="scientific">Streptomyces turgidiscabies</name>
    <dbReference type="NCBI Taxonomy" id="85558"/>
    <lineage>
        <taxon>Bacteria</taxon>
        <taxon>Bacillati</taxon>
        <taxon>Actinomycetota</taxon>
        <taxon>Actinomycetes</taxon>
        <taxon>Kitasatosporales</taxon>
        <taxon>Streptomycetaceae</taxon>
        <taxon>Streptomyces</taxon>
    </lineage>
</organism>
<evidence type="ECO:0000313" key="3">
    <source>
        <dbReference type="Proteomes" id="UP001223072"/>
    </source>
</evidence>
<sequence length="112" mass="12037">MQRVYQSIATVSSACTHFNVSGSNANTSNRVVSISRYSPGRVGRSFPYGPSGRSAISRFRFVLSRNSGCRRSRPSSTRSAVALLGCGTTSGPNRATTRARVRSITSVRDGFD</sequence>
<proteinExistence type="predicted"/>